<protein>
    <submittedName>
        <fullName evidence="1">Uncharacterized beta-barrel protein YwiB, DUF1934 family</fullName>
    </submittedName>
</protein>
<dbReference type="RefSeq" id="WP_090948118.1">
    <property type="nucleotide sequence ID" value="NZ_FOJS01000004.1"/>
</dbReference>
<dbReference type="Proteomes" id="UP000198650">
    <property type="component" value="Unassembled WGS sequence"/>
</dbReference>
<dbReference type="SUPFAM" id="SSF50814">
    <property type="entry name" value="Lipocalins"/>
    <property type="match status" value="1"/>
</dbReference>
<organism evidence="1 2">
    <name type="scientific">Parageobacillus thermantarcticus</name>
    <dbReference type="NCBI Taxonomy" id="186116"/>
    <lineage>
        <taxon>Bacteria</taxon>
        <taxon>Bacillati</taxon>
        <taxon>Bacillota</taxon>
        <taxon>Bacilli</taxon>
        <taxon>Bacillales</taxon>
        <taxon>Anoxybacillaceae</taxon>
        <taxon>Parageobacillus</taxon>
    </lineage>
</organism>
<dbReference type="EMBL" id="FOJS01000004">
    <property type="protein sequence ID" value="SFA42351.1"/>
    <property type="molecule type" value="Genomic_DNA"/>
</dbReference>
<dbReference type="Gene3D" id="2.40.128.20">
    <property type="match status" value="1"/>
</dbReference>
<proteinExistence type="predicted"/>
<gene>
    <name evidence="1" type="ORF">SAMN05192569_100438</name>
</gene>
<dbReference type="STRING" id="186116.SAMN05192569_100438"/>
<dbReference type="InterPro" id="IPR012674">
    <property type="entry name" value="Calycin"/>
</dbReference>
<dbReference type="InterPro" id="IPR015231">
    <property type="entry name" value="DUF1934"/>
</dbReference>
<dbReference type="AlphaFoldDB" id="A0A1I0SS84"/>
<evidence type="ECO:0000313" key="2">
    <source>
        <dbReference type="Proteomes" id="UP000198650"/>
    </source>
</evidence>
<reference evidence="2" key="1">
    <citation type="submission" date="2016-10" db="EMBL/GenBank/DDBJ databases">
        <authorList>
            <person name="Varghese N."/>
            <person name="Submissions S."/>
        </authorList>
    </citation>
    <scope>NUCLEOTIDE SEQUENCE [LARGE SCALE GENOMIC DNA]</scope>
    <source>
        <strain evidence="2">M1</strain>
    </source>
</reference>
<name>A0A1I0SS84_9BACL</name>
<sequence>MEKQTGIPIRLKQITDIRDGVRKETVALETEGFCYVKENAVYLQFTEQQELGQINTVVKITDREVVVMRSGAVRMRHVFRKTEETTGQYDTPFGQWTMKTKTDNIEFRYNEKRKQGHLFLSYQLEMQNEQAGRHAMTIMFKEARL</sequence>
<evidence type="ECO:0000313" key="1">
    <source>
        <dbReference type="EMBL" id="SFA42351.1"/>
    </source>
</evidence>
<dbReference type="OrthoDB" id="2352933at2"/>
<dbReference type="Pfam" id="PF09148">
    <property type="entry name" value="DUF1934"/>
    <property type="match status" value="1"/>
</dbReference>
<accession>A0A1I0SS84</accession>
<keyword evidence="2" id="KW-1185">Reference proteome</keyword>